<evidence type="ECO:0000256" key="7">
    <source>
        <dbReference type="ARBA" id="ARBA00022989"/>
    </source>
</evidence>
<dbReference type="InterPro" id="IPR051084">
    <property type="entry name" value="H+-coupled_symporters"/>
</dbReference>
<evidence type="ECO:0000256" key="1">
    <source>
        <dbReference type="ARBA" id="ARBA00004651"/>
    </source>
</evidence>
<comment type="similarity">
    <text evidence="2">Belongs to the major facilitator superfamily. Metabolite:H+ Symporter (MHS) family (TC 2.A.1.6) family.</text>
</comment>
<feature type="transmembrane region" description="Helical" evidence="11">
    <location>
        <begin position="162"/>
        <end position="186"/>
    </location>
</feature>
<keyword evidence="5 11" id="KW-0812">Transmembrane</keyword>
<dbReference type="GO" id="GO:0015293">
    <property type="term" value="F:symporter activity"/>
    <property type="evidence" value="ECO:0007669"/>
    <property type="project" value="UniProtKB-KW"/>
</dbReference>
<dbReference type="STRING" id="640635.SAMN04489806_1293"/>
<comment type="subcellular location">
    <subcellularLocation>
        <location evidence="1">Cell membrane</location>
        <topology evidence="1">Multi-pass membrane protein</topology>
    </subcellularLocation>
</comment>
<feature type="transmembrane region" description="Helical" evidence="11">
    <location>
        <begin position="285"/>
        <end position="305"/>
    </location>
</feature>
<evidence type="ECO:0000256" key="6">
    <source>
        <dbReference type="ARBA" id="ARBA00022847"/>
    </source>
</evidence>
<dbReference type="InterPro" id="IPR036259">
    <property type="entry name" value="MFS_trans_sf"/>
</dbReference>
<keyword evidence="6" id="KW-0769">Symport</keyword>
<keyword evidence="14" id="KW-1185">Reference proteome</keyword>
<dbReference type="PROSITE" id="PS00217">
    <property type="entry name" value="SUGAR_TRANSPORT_2"/>
    <property type="match status" value="1"/>
</dbReference>
<dbReference type="EMBL" id="FNRY01000001">
    <property type="protein sequence ID" value="SEB61513.1"/>
    <property type="molecule type" value="Genomic_DNA"/>
</dbReference>
<evidence type="ECO:0000256" key="9">
    <source>
        <dbReference type="ARBA" id="ARBA00037295"/>
    </source>
</evidence>
<evidence type="ECO:0000256" key="2">
    <source>
        <dbReference type="ARBA" id="ARBA00008240"/>
    </source>
</evidence>
<dbReference type="Pfam" id="PF07690">
    <property type="entry name" value="MFS_1"/>
    <property type="match status" value="1"/>
</dbReference>
<evidence type="ECO:0000256" key="10">
    <source>
        <dbReference type="ARBA" id="ARBA00039918"/>
    </source>
</evidence>
<feature type="domain" description="Major facilitator superfamily (MFS) profile" evidence="12">
    <location>
        <begin position="26"/>
        <end position="434"/>
    </location>
</feature>
<feature type="transmembrane region" description="Helical" evidence="11">
    <location>
        <begin position="198"/>
        <end position="217"/>
    </location>
</feature>
<comment type="function">
    <text evidence="9">May be a proton symporter involved in the uptake of osmolytes such as proline and glycine betaine.</text>
</comment>
<keyword evidence="7 11" id="KW-1133">Transmembrane helix</keyword>
<dbReference type="InterPro" id="IPR005828">
    <property type="entry name" value="MFS_sugar_transport-like"/>
</dbReference>
<evidence type="ECO:0000259" key="12">
    <source>
        <dbReference type="PROSITE" id="PS50850"/>
    </source>
</evidence>
<evidence type="ECO:0000256" key="5">
    <source>
        <dbReference type="ARBA" id="ARBA00022692"/>
    </source>
</evidence>
<feature type="transmembrane region" description="Helical" evidence="11">
    <location>
        <begin position="342"/>
        <end position="365"/>
    </location>
</feature>
<dbReference type="PROSITE" id="PS50850">
    <property type="entry name" value="MFS"/>
    <property type="match status" value="1"/>
</dbReference>
<feature type="transmembrane region" description="Helical" evidence="11">
    <location>
        <begin position="250"/>
        <end position="269"/>
    </location>
</feature>
<feature type="transmembrane region" description="Helical" evidence="11">
    <location>
        <begin position="412"/>
        <end position="430"/>
    </location>
</feature>
<dbReference type="Proteomes" id="UP000199183">
    <property type="component" value="Unassembled WGS sequence"/>
</dbReference>
<dbReference type="InterPro" id="IPR011701">
    <property type="entry name" value="MFS"/>
</dbReference>
<feature type="transmembrane region" description="Helical" evidence="11">
    <location>
        <begin position="27"/>
        <end position="51"/>
    </location>
</feature>
<proteinExistence type="inferred from homology"/>
<keyword evidence="3" id="KW-0813">Transport</keyword>
<organism evidence="13 14">
    <name type="scientific">Paramicrobacterium humi</name>
    <dbReference type="NCBI Taxonomy" id="640635"/>
    <lineage>
        <taxon>Bacteria</taxon>
        <taxon>Bacillati</taxon>
        <taxon>Actinomycetota</taxon>
        <taxon>Actinomycetes</taxon>
        <taxon>Micrococcales</taxon>
        <taxon>Microbacteriaceae</taxon>
        <taxon>Paramicrobacterium</taxon>
    </lineage>
</organism>
<keyword evidence="8 11" id="KW-0472">Membrane</keyword>
<dbReference type="PANTHER" id="PTHR43528:SF1">
    <property type="entry name" value="ALPHA-KETOGLUTARATE PERMEASE"/>
    <property type="match status" value="1"/>
</dbReference>
<dbReference type="InterPro" id="IPR020846">
    <property type="entry name" value="MFS_dom"/>
</dbReference>
<sequence>MPTDSQAALRSDTELLDLPRRDRTRRLAAVGIGNFMEWFDFAIYGYFTAIIGAQFFPANDPSAATLSGLAVFAVGFISRPVGALFLGPLGDRLGRKTVLVLTVLSMGIVTTLIGLTPSYETIGIAAPIIVVALRLVQGMMVGGEWTSAAAYIGESAPKSKRALFASVVTATAGLAFLVGTLVAALLTAVMDETALATWGWRIPFVFSLVMAVVAVWIRLKLEDTPVYQELERKRETGTIEVTPAGQKGRAFLMTLAFSGIFGVGLYYFVTYANNHLTGPVEMERLPALLATGAAMVVYVAFNPLVGVWSDRVGRRPVLYTGIVGLIVWPLPAFMLMNTGNPFFAFLALVVFSFFVACCAVMNNVLLVEVFPASIRSAGSAIGYNVAYALLAGPGPLIAAALVAGTGMLTSPAFYVIAVAVVALVILAPLLKETRHADISHG</sequence>
<dbReference type="PROSITE" id="PS00216">
    <property type="entry name" value="SUGAR_TRANSPORT_1"/>
    <property type="match status" value="1"/>
</dbReference>
<name>A0A1H4KSY9_9MICO</name>
<dbReference type="SUPFAM" id="SSF103473">
    <property type="entry name" value="MFS general substrate transporter"/>
    <property type="match status" value="1"/>
</dbReference>
<dbReference type="PANTHER" id="PTHR43528">
    <property type="entry name" value="ALPHA-KETOGLUTARATE PERMEASE"/>
    <property type="match status" value="1"/>
</dbReference>
<accession>A0A1H4KSY9</accession>
<gene>
    <name evidence="13" type="ORF">SAMN04489806_1293</name>
</gene>
<dbReference type="AlphaFoldDB" id="A0A1H4KSY9"/>
<dbReference type="FunFam" id="1.20.1250.20:FF:000001">
    <property type="entry name" value="Dicarboxylate MFS transporter"/>
    <property type="match status" value="1"/>
</dbReference>
<dbReference type="InterPro" id="IPR005829">
    <property type="entry name" value="Sugar_transporter_CS"/>
</dbReference>
<dbReference type="GO" id="GO:0005886">
    <property type="term" value="C:plasma membrane"/>
    <property type="evidence" value="ECO:0007669"/>
    <property type="project" value="UniProtKB-SubCell"/>
</dbReference>
<feature type="transmembrane region" description="Helical" evidence="11">
    <location>
        <begin position="122"/>
        <end position="141"/>
    </location>
</feature>
<evidence type="ECO:0000313" key="13">
    <source>
        <dbReference type="EMBL" id="SEB61513.1"/>
    </source>
</evidence>
<feature type="transmembrane region" description="Helical" evidence="11">
    <location>
        <begin position="385"/>
        <end position="406"/>
    </location>
</feature>
<dbReference type="RefSeq" id="WP_245723552.1">
    <property type="nucleotide sequence ID" value="NZ_FNRY01000001.1"/>
</dbReference>
<evidence type="ECO:0000256" key="4">
    <source>
        <dbReference type="ARBA" id="ARBA00022475"/>
    </source>
</evidence>
<evidence type="ECO:0000256" key="8">
    <source>
        <dbReference type="ARBA" id="ARBA00023136"/>
    </source>
</evidence>
<feature type="transmembrane region" description="Helical" evidence="11">
    <location>
        <begin position="317"/>
        <end position="336"/>
    </location>
</feature>
<evidence type="ECO:0000256" key="3">
    <source>
        <dbReference type="ARBA" id="ARBA00022448"/>
    </source>
</evidence>
<dbReference type="Pfam" id="PF00083">
    <property type="entry name" value="Sugar_tr"/>
    <property type="match status" value="1"/>
</dbReference>
<reference evidence="13 14" key="1">
    <citation type="submission" date="2016-10" db="EMBL/GenBank/DDBJ databases">
        <authorList>
            <person name="de Groot N.N."/>
        </authorList>
    </citation>
    <scope>NUCLEOTIDE SEQUENCE [LARGE SCALE GENOMIC DNA]</scope>
    <source>
        <strain evidence="13 14">DSM 21799</strain>
    </source>
</reference>
<feature type="transmembrane region" description="Helical" evidence="11">
    <location>
        <begin position="63"/>
        <end position="86"/>
    </location>
</feature>
<evidence type="ECO:0000313" key="14">
    <source>
        <dbReference type="Proteomes" id="UP000199183"/>
    </source>
</evidence>
<dbReference type="Gene3D" id="1.20.1250.20">
    <property type="entry name" value="MFS general substrate transporter like domains"/>
    <property type="match status" value="2"/>
</dbReference>
<protein>
    <recommendedName>
        <fullName evidence="10">Putative proline/betaine transporter</fullName>
    </recommendedName>
</protein>
<feature type="transmembrane region" description="Helical" evidence="11">
    <location>
        <begin position="98"/>
        <end position="116"/>
    </location>
</feature>
<evidence type="ECO:0000256" key="11">
    <source>
        <dbReference type="SAM" id="Phobius"/>
    </source>
</evidence>
<keyword evidence="4" id="KW-1003">Cell membrane</keyword>